<evidence type="ECO:0000313" key="4">
    <source>
        <dbReference type="Proteomes" id="UP000002748"/>
    </source>
</evidence>
<keyword evidence="2" id="KW-0812">Transmembrane</keyword>
<evidence type="ECO:0000256" key="2">
    <source>
        <dbReference type="SAM" id="Phobius"/>
    </source>
</evidence>
<organism evidence="3 4">
    <name type="scientific">Trichosporon asahii var. asahii (strain ATCC 90039 / CBS 2479 / JCM 2466 / KCTC 7840 / NBRC 103889/ NCYC 2677 / UAMH 7654)</name>
    <name type="common">Yeast</name>
    <dbReference type="NCBI Taxonomy" id="1186058"/>
    <lineage>
        <taxon>Eukaryota</taxon>
        <taxon>Fungi</taxon>
        <taxon>Dikarya</taxon>
        <taxon>Basidiomycota</taxon>
        <taxon>Agaricomycotina</taxon>
        <taxon>Tremellomycetes</taxon>
        <taxon>Trichosporonales</taxon>
        <taxon>Trichosporonaceae</taxon>
        <taxon>Trichosporon</taxon>
    </lineage>
</organism>
<dbReference type="Proteomes" id="UP000002748">
    <property type="component" value="Unassembled WGS sequence"/>
</dbReference>
<reference evidence="3 4" key="1">
    <citation type="journal article" date="2012" name="Eukaryot. Cell">
        <title>Draft genome sequence of CBS 2479, the standard type strain of Trichosporon asahii.</title>
        <authorList>
            <person name="Yang R.Y."/>
            <person name="Li H.T."/>
            <person name="Zhu H."/>
            <person name="Zhou G.P."/>
            <person name="Wang M."/>
            <person name="Wang L."/>
        </authorList>
    </citation>
    <scope>NUCLEOTIDE SEQUENCE [LARGE SCALE GENOMIC DNA]</scope>
    <source>
        <strain evidence="4">ATCC 90039 / CBS 2479 / JCM 2466 / KCTC 7840 / NCYC 2677 / UAMH 7654</strain>
    </source>
</reference>
<keyword evidence="2" id="KW-1133">Transmembrane helix</keyword>
<dbReference type="AlphaFoldDB" id="J8TSM3"/>
<feature type="compositionally biased region" description="Polar residues" evidence="1">
    <location>
        <begin position="162"/>
        <end position="188"/>
    </location>
</feature>
<dbReference type="GeneID" id="25990660"/>
<sequence length="226" mass="25171">MSPIDLLKTTTTLYVALPPAPTGSEASATLSAAMAEASDEGAAAAIESVPEVIPLREAMRSAIESYMPHGFTVLFFLFLAWVFYRNTSITLELAYVDGLRYLHQRIDELHQRLDHDNRQWAQRLEVEPIATFERQQHDTPFGWNLNCRLSSRQQPPPPPPSHAQTCTREQEMRQTSSASASRPQSNRETSSRSHDGQTSQPSNTEHQSSGDRQPGTGEEPDTPLLS</sequence>
<accession>J8TSM3</accession>
<protein>
    <submittedName>
        <fullName evidence="3">Uncharacterized protein</fullName>
    </submittedName>
</protein>
<keyword evidence="2" id="KW-0472">Membrane</keyword>
<dbReference type="EMBL" id="ALBS01000004">
    <property type="protein sequence ID" value="EJT53224.1"/>
    <property type="molecule type" value="Genomic_DNA"/>
</dbReference>
<proteinExistence type="predicted"/>
<gene>
    <name evidence="3" type="ORF">A1Q1_07148</name>
</gene>
<dbReference type="SUPFAM" id="SSF101278">
    <property type="entry name" value="N-terminal domain of adenylylcyclase associated protein, CAP"/>
    <property type="match status" value="1"/>
</dbReference>
<feature type="transmembrane region" description="Helical" evidence="2">
    <location>
        <begin position="66"/>
        <end position="84"/>
    </location>
</feature>
<dbReference type="HOGENOM" id="CLU_1225526_0_0_1"/>
<dbReference type="RefSeq" id="XP_014184225.1">
    <property type="nucleotide sequence ID" value="XM_014328750.1"/>
</dbReference>
<dbReference type="VEuPathDB" id="FungiDB:A1Q1_07148"/>
<feature type="region of interest" description="Disordered" evidence="1">
    <location>
        <begin position="143"/>
        <end position="226"/>
    </location>
</feature>
<feature type="compositionally biased region" description="Polar residues" evidence="1">
    <location>
        <begin position="196"/>
        <end position="211"/>
    </location>
</feature>
<evidence type="ECO:0000256" key="1">
    <source>
        <dbReference type="SAM" id="MobiDB-lite"/>
    </source>
</evidence>
<name>J8TSM3_TRIAS</name>
<comment type="caution">
    <text evidence="3">The sequence shown here is derived from an EMBL/GenBank/DDBJ whole genome shotgun (WGS) entry which is preliminary data.</text>
</comment>
<dbReference type="InterPro" id="IPR036222">
    <property type="entry name" value="CAP_N_sf"/>
</dbReference>
<evidence type="ECO:0000313" key="3">
    <source>
        <dbReference type="EMBL" id="EJT53224.1"/>
    </source>
</evidence>
<dbReference type="KEGG" id="tasa:A1Q1_07148"/>